<reference evidence="2" key="1">
    <citation type="submission" date="2020-09" db="EMBL/GenBank/DDBJ databases">
        <authorList>
            <person name="Kikuchi T."/>
        </authorList>
    </citation>
    <scope>NUCLEOTIDE SEQUENCE</scope>
    <source>
        <strain evidence="2">Ka4C1</strain>
    </source>
</reference>
<organism evidence="2 3">
    <name type="scientific">Bursaphelenchus xylophilus</name>
    <name type="common">Pinewood nematode worm</name>
    <name type="synonym">Aphelenchoides xylophilus</name>
    <dbReference type="NCBI Taxonomy" id="6326"/>
    <lineage>
        <taxon>Eukaryota</taxon>
        <taxon>Metazoa</taxon>
        <taxon>Ecdysozoa</taxon>
        <taxon>Nematoda</taxon>
        <taxon>Chromadorea</taxon>
        <taxon>Rhabditida</taxon>
        <taxon>Tylenchina</taxon>
        <taxon>Tylenchomorpha</taxon>
        <taxon>Aphelenchoidea</taxon>
        <taxon>Aphelenchoididae</taxon>
        <taxon>Bursaphelenchus</taxon>
    </lineage>
</organism>
<feature type="transmembrane region" description="Helical" evidence="1">
    <location>
        <begin position="46"/>
        <end position="69"/>
    </location>
</feature>
<keyword evidence="3" id="KW-1185">Reference proteome</keyword>
<evidence type="ECO:0000256" key="1">
    <source>
        <dbReference type="SAM" id="Phobius"/>
    </source>
</evidence>
<keyword evidence="1" id="KW-0812">Transmembrane</keyword>
<dbReference type="EMBL" id="CAJFCV020000006">
    <property type="protein sequence ID" value="CAG9132087.1"/>
    <property type="molecule type" value="Genomic_DNA"/>
</dbReference>
<proteinExistence type="predicted"/>
<dbReference type="EMBL" id="CAJFDI010000006">
    <property type="protein sequence ID" value="CAD5235613.1"/>
    <property type="molecule type" value="Genomic_DNA"/>
</dbReference>
<accession>A0A7I8X9G5</accession>
<name>A0A7I8X9G5_BURXY</name>
<keyword evidence="1" id="KW-0472">Membrane</keyword>
<gene>
    <name evidence="2" type="ORF">BXYJ_LOCUS15704</name>
</gene>
<protein>
    <submittedName>
        <fullName evidence="2">(pine wood nematode) hypothetical protein</fullName>
    </submittedName>
</protein>
<dbReference type="AlphaFoldDB" id="A0A7I8X9G5"/>
<sequence>MQNDTFFATGSSPPLQEECCLFMSIYECCDNVCVALKKRHIQQKELCAICFNDAFMPSIVTMFFIVNFVKFDGPMAYRVVHKVLPILFTFTVQNEHGPGKGLSVLLFIEATGFIIIVNFVKLAGTTVYRVAIKSYLFCSSNLGL</sequence>
<dbReference type="Proteomes" id="UP000659654">
    <property type="component" value="Unassembled WGS sequence"/>
</dbReference>
<comment type="caution">
    <text evidence="2">The sequence shown here is derived from an EMBL/GenBank/DDBJ whole genome shotgun (WGS) entry which is preliminary data.</text>
</comment>
<dbReference type="Proteomes" id="UP000582659">
    <property type="component" value="Unassembled WGS sequence"/>
</dbReference>
<feature type="transmembrane region" description="Helical" evidence="1">
    <location>
        <begin position="101"/>
        <end position="120"/>
    </location>
</feature>
<evidence type="ECO:0000313" key="3">
    <source>
        <dbReference type="Proteomes" id="UP000659654"/>
    </source>
</evidence>
<evidence type="ECO:0000313" key="2">
    <source>
        <dbReference type="EMBL" id="CAD5235613.1"/>
    </source>
</evidence>
<keyword evidence="1" id="KW-1133">Transmembrane helix</keyword>